<keyword evidence="3" id="KW-0547">Nucleotide-binding</keyword>
<dbReference type="GO" id="GO:0005524">
    <property type="term" value="F:ATP binding"/>
    <property type="evidence" value="ECO:0007669"/>
    <property type="project" value="UniProtKB-KW"/>
</dbReference>
<dbReference type="InterPro" id="IPR000719">
    <property type="entry name" value="Prot_kinase_dom"/>
</dbReference>
<reference evidence="7" key="1">
    <citation type="journal article" date="2012" name="Proc. Natl. Acad. Sci. U.S.A.">
        <title>Antigenic diversity is generated by distinct evolutionary mechanisms in African trypanosome species.</title>
        <authorList>
            <person name="Jackson A.P."/>
            <person name="Berry A."/>
            <person name="Aslett M."/>
            <person name="Allison H.C."/>
            <person name="Burton P."/>
            <person name="Vavrova-Anderson J."/>
            <person name="Brown R."/>
            <person name="Browne H."/>
            <person name="Corton N."/>
            <person name="Hauser H."/>
            <person name="Gamble J."/>
            <person name="Gilderthorp R."/>
            <person name="Marcello L."/>
            <person name="McQuillan J."/>
            <person name="Otto T.D."/>
            <person name="Quail M.A."/>
            <person name="Sanders M.J."/>
            <person name="van Tonder A."/>
            <person name="Ginger M.L."/>
            <person name="Field M.C."/>
            <person name="Barry J.D."/>
            <person name="Hertz-Fowler C."/>
            <person name="Berriman M."/>
        </authorList>
    </citation>
    <scope>NUCLEOTIDE SEQUENCE</scope>
    <source>
        <strain evidence="7">Y486</strain>
    </source>
</reference>
<dbReference type="OMA" id="FSTHRRE"/>
<organism evidence="7">
    <name type="scientific">Trypanosoma vivax (strain Y486)</name>
    <dbReference type="NCBI Taxonomy" id="1055687"/>
    <lineage>
        <taxon>Eukaryota</taxon>
        <taxon>Discoba</taxon>
        <taxon>Euglenozoa</taxon>
        <taxon>Kinetoplastea</taxon>
        <taxon>Metakinetoplastina</taxon>
        <taxon>Trypanosomatida</taxon>
        <taxon>Trypanosomatidae</taxon>
        <taxon>Trypanosoma</taxon>
        <taxon>Duttonella</taxon>
    </lineage>
</organism>
<dbReference type="PROSITE" id="PS00108">
    <property type="entry name" value="PROTEIN_KINASE_ST"/>
    <property type="match status" value="1"/>
</dbReference>
<dbReference type="EMBL" id="HE573025">
    <property type="protein sequence ID" value="CCC50236.1"/>
    <property type="molecule type" value="Genomic_DNA"/>
</dbReference>
<dbReference type="GO" id="GO:0004674">
    <property type="term" value="F:protein serine/threonine kinase activity"/>
    <property type="evidence" value="ECO:0007669"/>
    <property type="project" value="UniProtKB-KW"/>
</dbReference>
<feature type="domain" description="Protein kinase" evidence="6">
    <location>
        <begin position="258"/>
        <end position="840"/>
    </location>
</feature>
<keyword evidence="5" id="KW-0067">ATP-binding</keyword>
<proteinExistence type="predicted"/>
<dbReference type="Pfam" id="PF00069">
    <property type="entry name" value="Pkinase"/>
    <property type="match status" value="2"/>
</dbReference>
<name>G0U1T7_TRYVY</name>
<protein>
    <recommendedName>
        <fullName evidence="6">Protein kinase domain-containing protein</fullName>
    </recommendedName>
</protein>
<evidence type="ECO:0000256" key="2">
    <source>
        <dbReference type="ARBA" id="ARBA00022679"/>
    </source>
</evidence>
<accession>G0U1T7</accession>
<dbReference type="Gene3D" id="1.10.510.10">
    <property type="entry name" value="Transferase(Phosphotransferase) domain 1"/>
    <property type="match status" value="2"/>
</dbReference>
<evidence type="ECO:0000256" key="1">
    <source>
        <dbReference type="ARBA" id="ARBA00022527"/>
    </source>
</evidence>
<evidence type="ECO:0000313" key="7">
    <source>
        <dbReference type="EMBL" id="CCC50236.1"/>
    </source>
</evidence>
<sequence>MMLEALRKLSFVDDVVVDRLRPWRRERASAFVQMESCSLPQYHKIGSEASAVVRTLAKSSVDCLLPEPRNSRMQRSHSSPTLKLLSSSLCTRRTLPCCTVLALRSPQMLVLTLEEPTIDDCESVQRTLSVDDASVQISRLLLTERHHLMTSLCCLGEGSRSSARESLRRTRRRATSTPSLHLFSWDALSRESGASTDTGQHDSSEDGNIKSRHALHCAFNRCSEKRKGGSYTAPQTAPSQAAWRFRCVRSLQDFYVFHPAADSLGRGAFSHVFRAVPIFQSTPRGGNRSTGVPFYAVKVISWGRHKDTKRAQPAKVSQCEQNRGVSECSIKRVVERECAESVTLQQNERTDETSAAFCALESVKREVSILRQLNHSGCSQFVEVLLAPDEFGIVMRMEKDSLNALEYLRLQGRPSETCVALIVYQLVQTVHYIHYECGIIHRDIKLENILLSRVDHSISYLRQVLKSSNGDLRKNRPDRSLKVLRGDKTTSLGVGDKGGVLTDSDKHGQSRWWPKRTCRAASRRVDQLLKVTLIDFGLALSTAQCGNKSIDSEMGASLERGTVRSHCSVHGLSDGRDCTACCKVPSPLLSCVSTRTLVGGEHHTNDVGRSSLEKLAAADEYLKEGRSLSRAQSYNDFINGVPHFDDRDGAAPSVCDVNVAKSCAGSMCDAPRGPALSEATYTDAQADREVPPACVHMDPFHCMHGGTSNSDDAADQRDEDDGEELLHMLPYGTERYMPPEVLQWILHNGWVQKPTSLATARKQDAYAVGVVAYVLLSGCFPFNGATLATTVKQQQRCTPRCDSEHWKSVSAEAISFVQSLLHPDPSTRADMSTVLDHPWLLRAAQVEEKLSLVPHSLRREEKNISESSAGELRAGPSAAVLAKSVKETSCVHSPRCLPNAVRPAEQQWEEDTEGRHYTRLDIPIRKVECNDQSSFVSTESISGQEQCETFQVESVSSAGGRRGVERRSVPAMEGRVRSSLSVSSLSSLTGAVTGMTRAMVVNPHRRSVSFSDASLHSASSLVAARVGNDSVGCREPSGVAKYRDKEGNEDDAFTQLFKKTMSE</sequence>
<dbReference type="SUPFAM" id="SSF56112">
    <property type="entry name" value="Protein kinase-like (PK-like)"/>
    <property type="match status" value="1"/>
</dbReference>
<dbReference type="VEuPathDB" id="TriTrypDB:TvY486_0900590"/>
<dbReference type="InterPro" id="IPR008271">
    <property type="entry name" value="Ser/Thr_kinase_AS"/>
</dbReference>
<evidence type="ECO:0000256" key="3">
    <source>
        <dbReference type="ARBA" id="ARBA00022741"/>
    </source>
</evidence>
<dbReference type="InterPro" id="IPR050205">
    <property type="entry name" value="CDPK_Ser/Thr_kinases"/>
</dbReference>
<keyword evidence="1" id="KW-0723">Serine/threonine-protein kinase</keyword>
<dbReference type="SMART" id="SM00220">
    <property type="entry name" value="S_TKc"/>
    <property type="match status" value="1"/>
</dbReference>
<dbReference type="PROSITE" id="PS50011">
    <property type="entry name" value="PROTEIN_KINASE_DOM"/>
    <property type="match status" value="1"/>
</dbReference>
<evidence type="ECO:0000256" key="5">
    <source>
        <dbReference type="ARBA" id="ARBA00022840"/>
    </source>
</evidence>
<evidence type="ECO:0000256" key="4">
    <source>
        <dbReference type="ARBA" id="ARBA00022777"/>
    </source>
</evidence>
<dbReference type="AlphaFoldDB" id="G0U1T7"/>
<keyword evidence="2" id="KW-0808">Transferase</keyword>
<dbReference type="PANTHER" id="PTHR24349">
    <property type="entry name" value="SERINE/THREONINE-PROTEIN KINASE"/>
    <property type="match status" value="1"/>
</dbReference>
<dbReference type="InterPro" id="IPR011009">
    <property type="entry name" value="Kinase-like_dom_sf"/>
</dbReference>
<evidence type="ECO:0000259" key="6">
    <source>
        <dbReference type="PROSITE" id="PS50011"/>
    </source>
</evidence>
<gene>
    <name evidence="7" type="ORF">TVY486_0900590</name>
</gene>
<keyword evidence="4" id="KW-0418">Kinase</keyword>